<protein>
    <submittedName>
        <fullName evidence="1">Uncharacterized protein</fullName>
    </submittedName>
</protein>
<dbReference type="Gramene" id="OGLUM04G05530.1">
    <property type="protein sequence ID" value="OGLUM04G05530.1"/>
    <property type="gene ID" value="OGLUM04G05530"/>
</dbReference>
<accession>A0A0D9ZI78</accession>
<sequence>MSSLPSNMAATLPASASLSARADTSQTEAVMESFLALHSSRQLFRVASFRAHVCTVAPKLANSSTMARLDDAYINA</sequence>
<name>A0A0D9ZI78_9ORYZ</name>
<keyword evidence="2" id="KW-1185">Reference proteome</keyword>
<dbReference type="EnsemblPlants" id="OGLUM04G05530.1">
    <property type="protein sequence ID" value="OGLUM04G05530.1"/>
    <property type="gene ID" value="OGLUM04G05530"/>
</dbReference>
<dbReference type="Proteomes" id="UP000026961">
    <property type="component" value="Chromosome 4"/>
</dbReference>
<reference evidence="1" key="1">
    <citation type="submission" date="2015-04" db="UniProtKB">
        <authorList>
            <consortium name="EnsemblPlants"/>
        </authorList>
    </citation>
    <scope>IDENTIFICATION</scope>
</reference>
<evidence type="ECO:0000313" key="1">
    <source>
        <dbReference type="EnsemblPlants" id="OGLUM04G05530.1"/>
    </source>
</evidence>
<evidence type="ECO:0000313" key="2">
    <source>
        <dbReference type="Proteomes" id="UP000026961"/>
    </source>
</evidence>
<reference evidence="1" key="2">
    <citation type="submission" date="2018-05" db="EMBL/GenBank/DDBJ databases">
        <title>OgluRS3 (Oryza glumaepatula Reference Sequence Version 3).</title>
        <authorList>
            <person name="Zhang J."/>
            <person name="Kudrna D."/>
            <person name="Lee S."/>
            <person name="Talag J."/>
            <person name="Welchert J."/>
            <person name="Wing R.A."/>
        </authorList>
    </citation>
    <scope>NUCLEOTIDE SEQUENCE [LARGE SCALE GENOMIC DNA]</scope>
</reference>
<dbReference type="HOGENOM" id="CLU_2658545_0_0_1"/>
<organism evidence="1">
    <name type="scientific">Oryza glumipatula</name>
    <dbReference type="NCBI Taxonomy" id="40148"/>
    <lineage>
        <taxon>Eukaryota</taxon>
        <taxon>Viridiplantae</taxon>
        <taxon>Streptophyta</taxon>
        <taxon>Embryophyta</taxon>
        <taxon>Tracheophyta</taxon>
        <taxon>Spermatophyta</taxon>
        <taxon>Magnoliopsida</taxon>
        <taxon>Liliopsida</taxon>
        <taxon>Poales</taxon>
        <taxon>Poaceae</taxon>
        <taxon>BOP clade</taxon>
        <taxon>Oryzoideae</taxon>
        <taxon>Oryzeae</taxon>
        <taxon>Oryzinae</taxon>
        <taxon>Oryza</taxon>
    </lineage>
</organism>
<proteinExistence type="predicted"/>
<dbReference type="AlphaFoldDB" id="A0A0D9ZI78"/>